<protein>
    <submittedName>
        <fullName evidence="2">Uncharacterized protein</fullName>
    </submittedName>
</protein>
<organism evidence="2 3">
    <name type="scientific">Nocardia camponoti</name>
    <dbReference type="NCBI Taxonomy" id="1616106"/>
    <lineage>
        <taxon>Bacteria</taxon>
        <taxon>Bacillati</taxon>
        <taxon>Actinomycetota</taxon>
        <taxon>Actinomycetes</taxon>
        <taxon>Mycobacteriales</taxon>
        <taxon>Nocardiaceae</taxon>
        <taxon>Nocardia</taxon>
    </lineage>
</organism>
<reference evidence="2" key="2">
    <citation type="submission" date="2020-09" db="EMBL/GenBank/DDBJ databases">
        <authorList>
            <person name="Sun Q."/>
            <person name="Zhou Y."/>
        </authorList>
    </citation>
    <scope>NUCLEOTIDE SEQUENCE</scope>
    <source>
        <strain evidence="2">CGMCC 4.7278</strain>
    </source>
</reference>
<evidence type="ECO:0000313" key="2">
    <source>
        <dbReference type="EMBL" id="GGK46478.1"/>
    </source>
</evidence>
<dbReference type="EMBL" id="BMMW01000002">
    <property type="protein sequence ID" value="GGK46478.1"/>
    <property type="molecule type" value="Genomic_DNA"/>
</dbReference>
<keyword evidence="3" id="KW-1185">Reference proteome</keyword>
<dbReference type="AlphaFoldDB" id="A0A917QE71"/>
<dbReference type="Proteomes" id="UP000612956">
    <property type="component" value="Unassembled WGS sequence"/>
</dbReference>
<evidence type="ECO:0000313" key="3">
    <source>
        <dbReference type="Proteomes" id="UP000612956"/>
    </source>
</evidence>
<comment type="caution">
    <text evidence="2">The sequence shown here is derived from an EMBL/GenBank/DDBJ whole genome shotgun (WGS) entry which is preliminary data.</text>
</comment>
<accession>A0A917QE71</accession>
<evidence type="ECO:0000256" key="1">
    <source>
        <dbReference type="SAM" id="MobiDB-lite"/>
    </source>
</evidence>
<name>A0A917QE71_9NOCA</name>
<sequence>MKAGKGELGGARAATRLILRFQHPNRQAGTGRDHRRGQAIRPGPDHYDIGHRRPPFTPTLWFPTYAVGVTVLPPLTLDVRCHTVTAAHQRTAQAPRYGRACD</sequence>
<reference evidence="2" key="1">
    <citation type="journal article" date="2014" name="Int. J. Syst. Evol. Microbiol.">
        <title>Complete genome sequence of Corynebacterium casei LMG S-19264T (=DSM 44701T), isolated from a smear-ripened cheese.</title>
        <authorList>
            <consortium name="US DOE Joint Genome Institute (JGI-PGF)"/>
            <person name="Walter F."/>
            <person name="Albersmeier A."/>
            <person name="Kalinowski J."/>
            <person name="Ruckert C."/>
        </authorList>
    </citation>
    <scope>NUCLEOTIDE SEQUENCE</scope>
    <source>
        <strain evidence="2">CGMCC 4.7278</strain>
    </source>
</reference>
<gene>
    <name evidence="2" type="ORF">GCM10011591_17390</name>
</gene>
<proteinExistence type="predicted"/>
<feature type="region of interest" description="Disordered" evidence="1">
    <location>
        <begin position="22"/>
        <end position="51"/>
    </location>
</feature>